<gene>
    <name evidence="2" type="ORF">AVEN_210698_1</name>
</gene>
<evidence type="ECO:0000259" key="1">
    <source>
        <dbReference type="PROSITE" id="PS50208"/>
    </source>
</evidence>
<dbReference type="SUPFAM" id="SSF52129">
    <property type="entry name" value="Caspase-like"/>
    <property type="match status" value="1"/>
</dbReference>
<reference evidence="2 3" key="1">
    <citation type="journal article" date="2019" name="Sci. Rep.">
        <title>Orb-weaving spider Araneus ventricosus genome elucidates the spidroin gene catalogue.</title>
        <authorList>
            <person name="Kono N."/>
            <person name="Nakamura H."/>
            <person name="Ohtoshi R."/>
            <person name="Moran D.A.P."/>
            <person name="Shinohara A."/>
            <person name="Yoshida Y."/>
            <person name="Fujiwara M."/>
            <person name="Mori M."/>
            <person name="Tomita M."/>
            <person name="Arakawa K."/>
        </authorList>
    </citation>
    <scope>NUCLEOTIDE SEQUENCE [LARGE SCALE GENOMIC DNA]</scope>
</reference>
<feature type="domain" description="Caspase family p20" evidence="1">
    <location>
        <begin position="78"/>
        <end position="155"/>
    </location>
</feature>
<organism evidence="2 3">
    <name type="scientific">Araneus ventricosus</name>
    <name type="common">Orbweaver spider</name>
    <name type="synonym">Epeira ventricosa</name>
    <dbReference type="NCBI Taxonomy" id="182803"/>
    <lineage>
        <taxon>Eukaryota</taxon>
        <taxon>Metazoa</taxon>
        <taxon>Ecdysozoa</taxon>
        <taxon>Arthropoda</taxon>
        <taxon>Chelicerata</taxon>
        <taxon>Arachnida</taxon>
        <taxon>Araneae</taxon>
        <taxon>Araneomorphae</taxon>
        <taxon>Entelegynae</taxon>
        <taxon>Araneoidea</taxon>
        <taxon>Araneidae</taxon>
        <taxon>Araneus</taxon>
    </lineage>
</organism>
<evidence type="ECO:0000313" key="3">
    <source>
        <dbReference type="Proteomes" id="UP000499080"/>
    </source>
</evidence>
<dbReference type="InterPro" id="IPR001309">
    <property type="entry name" value="Pept_C14_p20"/>
</dbReference>
<dbReference type="GO" id="GO:0004197">
    <property type="term" value="F:cysteine-type endopeptidase activity"/>
    <property type="evidence" value="ECO:0007669"/>
    <property type="project" value="InterPro"/>
</dbReference>
<comment type="caution">
    <text evidence="2">The sequence shown here is derived from an EMBL/GenBank/DDBJ whole genome shotgun (WGS) entry which is preliminary data.</text>
</comment>
<dbReference type="InterPro" id="IPR029030">
    <property type="entry name" value="Caspase-like_dom_sf"/>
</dbReference>
<accession>A0A4Y2FWW7</accession>
<evidence type="ECO:0000313" key="2">
    <source>
        <dbReference type="EMBL" id="GBM44889.1"/>
    </source>
</evidence>
<dbReference type="Proteomes" id="UP000499080">
    <property type="component" value="Unassembled WGS sequence"/>
</dbReference>
<sequence length="300" mass="34114">MSVYEEEIKSGRISTNYPSSDIKLYDIKKAKRVLFLSVVDKNIGKKDYLVRGAVHLRSDLANRNYSHKEFSNCFIKSEILKFLNQSSNQSGAKNSSEVDCLICYIAAYSRYDTVCDARGKKIYRKEIVEEFIGQLNKSFIGKPKIFIFLLCESLENEKLLDKIFYKDVEPAIEFGINTDSSGRRFVVGTDSVDGETDQSMNSTYRGLHTNTESTDGGCTGENLIPIHADILEICLTVPDWKHAIGPMNLFRDILKKSPTEDFLSLLTEFNCELVEKHNFYQMSKKSFTVTSTLTKTLHLP</sequence>
<proteinExistence type="predicted"/>
<dbReference type="PROSITE" id="PS50208">
    <property type="entry name" value="CASPASE_P20"/>
    <property type="match status" value="1"/>
</dbReference>
<dbReference type="GO" id="GO:0006508">
    <property type="term" value="P:proteolysis"/>
    <property type="evidence" value="ECO:0007669"/>
    <property type="project" value="InterPro"/>
</dbReference>
<keyword evidence="3" id="KW-1185">Reference proteome</keyword>
<dbReference type="Gene3D" id="3.40.50.1460">
    <property type="match status" value="1"/>
</dbReference>
<name>A0A4Y2FWW7_ARAVE</name>
<dbReference type="AlphaFoldDB" id="A0A4Y2FWW7"/>
<protein>
    <recommendedName>
        <fullName evidence="1">Caspase family p20 domain-containing protein</fullName>
    </recommendedName>
</protein>
<dbReference type="EMBL" id="BGPR01001081">
    <property type="protein sequence ID" value="GBM44889.1"/>
    <property type="molecule type" value="Genomic_DNA"/>
</dbReference>